<dbReference type="InterPro" id="IPR050712">
    <property type="entry name" value="NAD(P)H-dep_reductase"/>
</dbReference>
<name>A0ABT8ELY4_9BURK</name>
<keyword evidence="3" id="KW-1185">Reference proteome</keyword>
<dbReference type="Proteomes" id="UP001168613">
    <property type="component" value="Unassembled WGS sequence"/>
</dbReference>
<dbReference type="Gene3D" id="3.40.50.360">
    <property type="match status" value="1"/>
</dbReference>
<dbReference type="SUPFAM" id="SSF52218">
    <property type="entry name" value="Flavoproteins"/>
    <property type="match status" value="1"/>
</dbReference>
<dbReference type="RefSeq" id="WP_266123477.1">
    <property type="nucleotide sequence ID" value="NZ_JAJHNU010000004.1"/>
</dbReference>
<dbReference type="PANTHER" id="PTHR30543">
    <property type="entry name" value="CHROMATE REDUCTASE"/>
    <property type="match status" value="1"/>
</dbReference>
<proteinExistence type="predicted"/>
<dbReference type="Pfam" id="PF03358">
    <property type="entry name" value="FMN_red"/>
    <property type="match status" value="1"/>
</dbReference>
<sequence length="190" mass="20895">MTEQATPLHVLAICGSLRKGSFNAALLRCAQRVAPANFCFKEANIADIPLYNDDVYQAGLPLAVQQLRADIAQADALLFVTPEYNYSIPGLLKNAIDWASRGSDQPFAHKPAAIMGASAGRFATARAQYHLRQVLVFLNVHPLNQPEIMIPTAQNLIADDGELRDETTEGYVRAQLVALNHWANQLKSRK</sequence>
<accession>A0ABT8ELY4</accession>
<dbReference type="InterPro" id="IPR005025">
    <property type="entry name" value="FMN_Rdtase-like_dom"/>
</dbReference>
<dbReference type="PANTHER" id="PTHR30543:SF21">
    <property type="entry name" value="NAD(P)H-DEPENDENT FMN REDUCTASE LOT6"/>
    <property type="match status" value="1"/>
</dbReference>
<evidence type="ECO:0000313" key="3">
    <source>
        <dbReference type="Proteomes" id="UP001168613"/>
    </source>
</evidence>
<feature type="domain" description="NADPH-dependent FMN reductase-like" evidence="1">
    <location>
        <begin position="9"/>
        <end position="154"/>
    </location>
</feature>
<dbReference type="EMBL" id="JAJHNU010000004">
    <property type="protein sequence ID" value="MDN4122298.1"/>
    <property type="molecule type" value="Genomic_DNA"/>
</dbReference>
<protein>
    <submittedName>
        <fullName evidence="2">NAD(P)H-dependent oxidoreductase</fullName>
    </submittedName>
</protein>
<evidence type="ECO:0000259" key="1">
    <source>
        <dbReference type="Pfam" id="PF03358"/>
    </source>
</evidence>
<organism evidence="2 3">
    <name type="scientific">Alcaligenes endophyticus</name>
    <dbReference type="NCBI Taxonomy" id="1929088"/>
    <lineage>
        <taxon>Bacteria</taxon>
        <taxon>Pseudomonadati</taxon>
        <taxon>Pseudomonadota</taxon>
        <taxon>Betaproteobacteria</taxon>
        <taxon>Burkholderiales</taxon>
        <taxon>Alcaligenaceae</taxon>
        <taxon>Alcaligenes</taxon>
    </lineage>
</organism>
<gene>
    <name evidence="2" type="ORF">LMS43_13470</name>
</gene>
<evidence type="ECO:0000313" key="2">
    <source>
        <dbReference type="EMBL" id="MDN4122298.1"/>
    </source>
</evidence>
<dbReference type="InterPro" id="IPR029039">
    <property type="entry name" value="Flavoprotein-like_sf"/>
</dbReference>
<reference evidence="2" key="1">
    <citation type="submission" date="2021-11" db="EMBL/GenBank/DDBJ databases">
        <title>Draft genome sequence of Alcaligenes endophyticus type strain CCUG 75668T.</title>
        <authorList>
            <person name="Salva-Serra F."/>
            <person name="Duran R.E."/>
            <person name="Seeger M."/>
            <person name="Moore E.R.B."/>
            <person name="Jaen-Luchoro D."/>
        </authorList>
    </citation>
    <scope>NUCLEOTIDE SEQUENCE</scope>
    <source>
        <strain evidence="2">CCUG 75668</strain>
    </source>
</reference>
<comment type="caution">
    <text evidence="2">The sequence shown here is derived from an EMBL/GenBank/DDBJ whole genome shotgun (WGS) entry which is preliminary data.</text>
</comment>